<dbReference type="Proteomes" id="UP001179181">
    <property type="component" value="Unassembled WGS sequence"/>
</dbReference>
<dbReference type="GO" id="GO:0016787">
    <property type="term" value="F:hydrolase activity"/>
    <property type="evidence" value="ECO:0007669"/>
    <property type="project" value="UniProtKB-KW"/>
</dbReference>
<accession>A0ABX0UI57</accession>
<dbReference type="RefSeq" id="WP_167267544.1">
    <property type="nucleotide sequence ID" value="NZ_JAASQJ010000001.1"/>
</dbReference>
<comment type="caution">
    <text evidence="1">The sequence shown here is derived from an EMBL/GenBank/DDBJ whole genome shotgun (WGS) entry which is preliminary data.</text>
</comment>
<evidence type="ECO:0000313" key="1">
    <source>
        <dbReference type="EMBL" id="NIJ51714.1"/>
    </source>
</evidence>
<dbReference type="InterPro" id="IPR018669">
    <property type="entry name" value="Toxin_HigB"/>
</dbReference>
<keyword evidence="1" id="KW-0378">Hydrolase</keyword>
<evidence type="ECO:0000313" key="2">
    <source>
        <dbReference type="Proteomes" id="UP001179181"/>
    </source>
</evidence>
<name>A0ABX0UI57_9BACT</name>
<keyword evidence="2" id="KW-1185">Reference proteome</keyword>
<dbReference type="Pfam" id="PF09907">
    <property type="entry name" value="HigB_toxin"/>
    <property type="match status" value="1"/>
</dbReference>
<gene>
    <name evidence="1" type="ORF">FHS68_000870</name>
</gene>
<dbReference type="EMBL" id="JAASQJ010000001">
    <property type="protein sequence ID" value="NIJ51714.1"/>
    <property type="molecule type" value="Genomic_DNA"/>
</dbReference>
<reference evidence="1 2" key="1">
    <citation type="submission" date="2020-03" db="EMBL/GenBank/DDBJ databases">
        <title>Genomic Encyclopedia of Type Strains, Phase IV (KMG-IV): sequencing the most valuable type-strain genomes for metagenomic binning, comparative biology and taxonomic classification.</title>
        <authorList>
            <person name="Goeker M."/>
        </authorList>
    </citation>
    <scope>NUCLEOTIDE SEQUENCE [LARGE SCALE GENOMIC DNA]</scope>
    <source>
        <strain evidence="1 2">DSM 102865</strain>
    </source>
</reference>
<protein>
    <submittedName>
        <fullName evidence="1">mRNA interferase HigB</fullName>
        <ecNumber evidence="1">3.1.-.-</ecNumber>
    </submittedName>
</protein>
<organism evidence="1 2">
    <name type="scientific">Dyadobacter arcticus</name>
    <dbReference type="NCBI Taxonomy" id="1078754"/>
    <lineage>
        <taxon>Bacteria</taxon>
        <taxon>Pseudomonadati</taxon>
        <taxon>Bacteroidota</taxon>
        <taxon>Cytophagia</taxon>
        <taxon>Cytophagales</taxon>
        <taxon>Spirosomataceae</taxon>
        <taxon>Dyadobacter</taxon>
    </lineage>
</organism>
<proteinExistence type="predicted"/>
<dbReference type="EC" id="3.1.-.-" evidence="1"/>
<sequence length="112" mass="13185">MRLEGKEILFRLLNKNRGNAKLSKAIHQLIQDLENAEISSMNEISLIRRDAEKVHSSGYYFVNIHIHRTLILVTIEDQEATIAWVGNHQDYERIFKNNKKSIEKWLKNNDLL</sequence>